<comment type="caution">
    <text evidence="2">The sequence shown here is derived from an EMBL/GenBank/DDBJ whole genome shotgun (WGS) entry which is preliminary data.</text>
</comment>
<dbReference type="Proteomes" id="UP000752171">
    <property type="component" value="Unassembled WGS sequence"/>
</dbReference>
<dbReference type="PANTHER" id="PTHR24401:SF29">
    <property type="entry name" value="SI:CH211-243P7.3-RELATED"/>
    <property type="match status" value="1"/>
</dbReference>
<evidence type="ECO:0000313" key="2">
    <source>
        <dbReference type="EMBL" id="KAG9278289.1"/>
    </source>
</evidence>
<reference evidence="2 3" key="1">
    <citation type="submission" date="2021-07" db="EMBL/GenBank/DDBJ databases">
        <authorList>
            <person name="Imarazene B."/>
            <person name="Zahm M."/>
            <person name="Klopp C."/>
            <person name="Cabau C."/>
            <person name="Beille S."/>
            <person name="Jouanno E."/>
            <person name="Castinel A."/>
            <person name="Lluch J."/>
            <person name="Gil L."/>
            <person name="Kuchtly C."/>
            <person name="Lopez Roques C."/>
            <person name="Donnadieu C."/>
            <person name="Parrinello H."/>
            <person name="Journot L."/>
            <person name="Du K."/>
            <person name="Schartl M."/>
            <person name="Retaux S."/>
            <person name="Guiguen Y."/>
        </authorList>
    </citation>
    <scope>NUCLEOTIDE SEQUENCE [LARGE SCALE GENOMIC DNA]</scope>
    <source>
        <strain evidence="2">Pach_M1</strain>
        <tissue evidence="2">Testis</tissue>
    </source>
</reference>
<evidence type="ECO:0000259" key="1">
    <source>
        <dbReference type="Pfam" id="PF20499"/>
    </source>
</evidence>
<sequence length="190" mass="21942">SHKLTGAGLYKTVRRVLCVDGWYDMAMEYMECRRCKRKYTSWSGKLLKQLDPGHRSYFPAILTYRLSCDMRVVRLMRERTLGNSIRMLSNKLREQHSEAWMASTLQYLAVCKKFQVAGVEAPSIAPPPPMVPIPSHHWLLTVHAEDVRMRIGEMKSRVTSIFGSILKMDSTKKVIFLIDRLSSIVKQHTL</sequence>
<protein>
    <recommendedName>
        <fullName evidence="1">DUF6729 domain-containing protein</fullName>
    </recommendedName>
</protein>
<dbReference type="EMBL" id="JAICCE010000004">
    <property type="protein sequence ID" value="KAG9278289.1"/>
    <property type="molecule type" value="Genomic_DNA"/>
</dbReference>
<organism evidence="2 3">
    <name type="scientific">Astyanax mexicanus</name>
    <name type="common">Blind cave fish</name>
    <name type="synonym">Astyanax fasciatus mexicanus</name>
    <dbReference type="NCBI Taxonomy" id="7994"/>
    <lineage>
        <taxon>Eukaryota</taxon>
        <taxon>Metazoa</taxon>
        <taxon>Chordata</taxon>
        <taxon>Craniata</taxon>
        <taxon>Vertebrata</taxon>
        <taxon>Euteleostomi</taxon>
        <taxon>Actinopterygii</taxon>
        <taxon>Neopterygii</taxon>
        <taxon>Teleostei</taxon>
        <taxon>Ostariophysi</taxon>
        <taxon>Characiformes</taxon>
        <taxon>Characoidei</taxon>
        <taxon>Acestrorhamphidae</taxon>
        <taxon>Acestrorhamphinae</taxon>
        <taxon>Astyanax</taxon>
    </lineage>
</organism>
<evidence type="ECO:0000313" key="3">
    <source>
        <dbReference type="Proteomes" id="UP000752171"/>
    </source>
</evidence>
<feature type="non-terminal residue" evidence="2">
    <location>
        <position position="1"/>
    </location>
</feature>
<dbReference type="Pfam" id="PF20499">
    <property type="entry name" value="DUF6729"/>
    <property type="match status" value="1"/>
</dbReference>
<feature type="domain" description="DUF6729" evidence="1">
    <location>
        <begin position="2"/>
        <end position="147"/>
    </location>
</feature>
<dbReference type="PANTHER" id="PTHR24401">
    <property type="entry name" value="SI:CH211-243P7.3-RELATED"/>
    <property type="match status" value="1"/>
</dbReference>
<dbReference type="AlphaFoldDB" id="A0A8T2M2Q4"/>
<name>A0A8T2M2Q4_ASTMX</name>
<proteinExistence type="predicted"/>
<accession>A0A8T2M2Q4</accession>
<dbReference type="InterPro" id="IPR046616">
    <property type="entry name" value="DUF6729"/>
</dbReference>
<gene>
    <name evidence="2" type="ORF">AMEX_G6133</name>
</gene>